<keyword evidence="2" id="KW-1185">Reference proteome</keyword>
<sequence>MMYKILIFTLLSFVNPIQSISPNKVEVYEHVVGLNKMTISGMVSRVKSYQTFDHSYYFIYIDHKIIKISDKAYNKGVIIGEKHSFTGLRKLAPKEYLKYNLFRK</sequence>
<dbReference type="EMBL" id="WKKH01000095">
    <property type="protein sequence ID" value="MRX78942.1"/>
    <property type="molecule type" value="Genomic_DNA"/>
</dbReference>
<evidence type="ECO:0000313" key="1">
    <source>
        <dbReference type="EMBL" id="MRX78942.1"/>
    </source>
</evidence>
<name>A0A7K0G5N0_9SPHI</name>
<dbReference type="AlphaFoldDB" id="A0A7K0G5N0"/>
<protein>
    <submittedName>
        <fullName evidence="1">Uncharacterized protein</fullName>
    </submittedName>
</protein>
<gene>
    <name evidence="1" type="ORF">GJU39_23035</name>
</gene>
<reference evidence="1 2" key="1">
    <citation type="submission" date="2019-11" db="EMBL/GenBank/DDBJ databases">
        <title>Pedobacter petrophilus genome.</title>
        <authorList>
            <person name="Feldbauer M.J."/>
            <person name="Newman J.D."/>
        </authorList>
    </citation>
    <scope>NUCLEOTIDE SEQUENCE [LARGE SCALE GENOMIC DNA]</scope>
    <source>
        <strain evidence="1 2">LMG 29686</strain>
    </source>
</reference>
<accession>A0A7K0G5N0</accession>
<evidence type="ECO:0000313" key="2">
    <source>
        <dbReference type="Proteomes" id="UP000487757"/>
    </source>
</evidence>
<dbReference type="Proteomes" id="UP000487757">
    <property type="component" value="Unassembled WGS sequence"/>
</dbReference>
<comment type="caution">
    <text evidence="1">The sequence shown here is derived from an EMBL/GenBank/DDBJ whole genome shotgun (WGS) entry which is preliminary data.</text>
</comment>
<dbReference type="RefSeq" id="WP_154283336.1">
    <property type="nucleotide sequence ID" value="NZ_JBHUJQ010000001.1"/>
</dbReference>
<proteinExistence type="predicted"/>
<organism evidence="1 2">
    <name type="scientific">Pedobacter petrophilus</name>
    <dbReference type="NCBI Taxonomy" id="1908241"/>
    <lineage>
        <taxon>Bacteria</taxon>
        <taxon>Pseudomonadati</taxon>
        <taxon>Bacteroidota</taxon>
        <taxon>Sphingobacteriia</taxon>
        <taxon>Sphingobacteriales</taxon>
        <taxon>Sphingobacteriaceae</taxon>
        <taxon>Pedobacter</taxon>
    </lineage>
</organism>